<dbReference type="EMBL" id="FXAO01000006">
    <property type="protein sequence ID" value="SMG40849.1"/>
    <property type="molecule type" value="Genomic_DNA"/>
</dbReference>
<proteinExistence type="predicted"/>
<dbReference type="Proteomes" id="UP000193420">
    <property type="component" value="Unassembled WGS sequence"/>
</dbReference>
<dbReference type="PROSITE" id="PS51257">
    <property type="entry name" value="PROKAR_LIPOPROTEIN"/>
    <property type="match status" value="1"/>
</dbReference>
<dbReference type="Pfam" id="PF17957">
    <property type="entry name" value="Big_7"/>
    <property type="match status" value="1"/>
</dbReference>
<evidence type="ECO:0000313" key="2">
    <source>
        <dbReference type="Proteomes" id="UP000193420"/>
    </source>
</evidence>
<organism evidence="1 2">
    <name type="scientific">Arenibacter troitsensis</name>
    <dbReference type="NCBI Taxonomy" id="188872"/>
    <lineage>
        <taxon>Bacteria</taxon>
        <taxon>Pseudomonadati</taxon>
        <taxon>Bacteroidota</taxon>
        <taxon>Flavobacteriia</taxon>
        <taxon>Flavobacteriales</taxon>
        <taxon>Flavobacteriaceae</taxon>
        <taxon>Arenibacter</taxon>
    </lineage>
</organism>
<dbReference type="InterPro" id="IPR013783">
    <property type="entry name" value="Ig-like_fold"/>
</dbReference>
<dbReference type="AlphaFoldDB" id="A0A1X7KHZ3"/>
<dbReference type="RefSeq" id="WP_085499672.1">
    <property type="nucleotide sequence ID" value="NZ_FXAO01000006.1"/>
</dbReference>
<dbReference type="STRING" id="188872.SAMN03080602_02912"/>
<gene>
    <name evidence="1" type="ORF">SAMN03080602_02912</name>
</gene>
<reference evidence="2" key="1">
    <citation type="submission" date="2017-04" db="EMBL/GenBank/DDBJ databases">
        <authorList>
            <person name="Varghese N."/>
            <person name="Submissions S."/>
        </authorList>
    </citation>
    <scope>NUCLEOTIDE SEQUENCE [LARGE SCALE GENOMIC DNA]</scope>
    <source>
        <strain evidence="2">DSM 19835</strain>
    </source>
</reference>
<evidence type="ECO:0000313" key="1">
    <source>
        <dbReference type="EMBL" id="SMG40849.1"/>
    </source>
</evidence>
<dbReference type="OrthoDB" id="1179649at2"/>
<keyword evidence="2" id="KW-1185">Reference proteome</keyword>
<accession>A0A1X7KHZ3</accession>
<dbReference type="Gene3D" id="2.60.40.10">
    <property type="entry name" value="Immunoglobulins"/>
    <property type="match status" value="2"/>
</dbReference>
<sequence>MRRFIIAVTTFISIVLLSCTNDSESEKIPDVTAPTVAFSIAGMPNTPEDGIVVVSTLFVVNVEAKDEGGIAKVEAFINDEKVGEESKPPYSITIDLTSFVSKVGKTEGFDDYILKIIVTDSSGNSSSKDQNIRIDAQLPSITNVSITNGLIIGGGTNPVTFDVRDNEELSSVLVYMNDVIIANINDKNYELNIDTANLNEGDNNFKIEVKDIAGNIGNHSVQFIVDNSGPEITLEAIQDGQLIDQLTTLDPSILDAYSDIRLVEIFYDDRTIFSTDEVLNVKFDFNPENYPAGEAILKIKAVDILGNANEVLLNVNVLRLLFTLNIPEGYLSPNISINHFLFASELDGNLIDMKEIIFETRVVKLYATGEFELGRDFTITFASLGRNGVASYLNSFSHINRQNLNEMTLVVPNRYSGSSSSIVSVNGFSDSTQLFGYGRDYHFSSTQSGERQIQSFVPSNHMAESGPIYIYGFNPLNNFYNYRLLDRPIPANLEINFSDLSVENLVEKELRTNPEEFINSDRYFTLYGFRNQQDLDNDLYHNIWSYGYGQYIRSPFYYKLNTEFYEYAYELNIGNYREKGIGLPKDIIVVPNWSIDYTFENKIVSLTKSGTGHIVGSIYLEGGYDVSAPYEWNVFFDSNKDGNIALPKIPVVLQNYPIYNHYQNNYLEVVSVGLRKYDNMETYESFLEQTLKGNKAFQKSCPPYQSIFTGERPQSFSSPGYFYTWW</sequence>
<protein>
    <submittedName>
        <fullName evidence="1">Uncharacterized protein</fullName>
    </submittedName>
</protein>
<name>A0A1X7KHZ3_9FLAO</name>